<keyword evidence="3" id="KW-1185">Reference proteome</keyword>
<feature type="compositionally biased region" description="Polar residues" evidence="1">
    <location>
        <begin position="355"/>
        <end position="365"/>
    </location>
</feature>
<evidence type="ECO:0000256" key="1">
    <source>
        <dbReference type="SAM" id="MobiDB-lite"/>
    </source>
</evidence>
<name>A0ABV3VL70_9MYCO</name>
<comment type="caution">
    <text evidence="2">The sequence shown here is derived from an EMBL/GenBank/DDBJ whole genome shotgun (WGS) entry which is preliminary data.</text>
</comment>
<feature type="region of interest" description="Disordered" evidence="1">
    <location>
        <begin position="335"/>
        <end position="372"/>
    </location>
</feature>
<feature type="compositionally biased region" description="Polar residues" evidence="1">
    <location>
        <begin position="432"/>
        <end position="443"/>
    </location>
</feature>
<dbReference type="RefSeq" id="WP_368574213.1">
    <property type="nucleotide sequence ID" value="NZ_JBDLOU010000089.1"/>
</dbReference>
<dbReference type="EMBL" id="JBDLOU010000089">
    <property type="protein sequence ID" value="MEX3742129.1"/>
    <property type="molecule type" value="Genomic_DNA"/>
</dbReference>
<evidence type="ECO:0000313" key="2">
    <source>
        <dbReference type="EMBL" id="MEX3742129.1"/>
    </source>
</evidence>
<protein>
    <recommendedName>
        <fullName evidence="4">PE-PGRS family protein</fullName>
    </recommendedName>
</protein>
<evidence type="ECO:0008006" key="4">
    <source>
        <dbReference type="Google" id="ProtNLM"/>
    </source>
</evidence>
<accession>A0ABV3VL70</accession>
<proteinExistence type="predicted"/>
<organism evidence="2 3">
    <name type="scientific">Mycolicibacterium porcinum</name>
    <dbReference type="NCBI Taxonomy" id="39693"/>
    <lineage>
        <taxon>Bacteria</taxon>
        <taxon>Bacillati</taxon>
        <taxon>Actinomycetota</taxon>
        <taxon>Actinomycetes</taxon>
        <taxon>Mycobacteriales</taxon>
        <taxon>Mycobacteriaceae</taxon>
        <taxon>Mycolicibacterium</taxon>
    </lineage>
</organism>
<feature type="region of interest" description="Disordered" evidence="1">
    <location>
        <begin position="415"/>
        <end position="443"/>
    </location>
</feature>
<sequence length="443" mass="44323">MNLALRPYATAGIALVGASVIAVTPISPPAVQIEGATARASSTAVNLAAAVDPITAWANLATNTSENMLVLGNLIAENPAPVLGQIVANWSGYGETLGTALQTAGTGLSTYLTTTLPTALQAFTDQLMSGDMQGAAQTFVDTISGLAFGAGLPMLNVFSIPVDITQNLANAVATLGPSFMGVVASLGLSALSIVIGTSYAAGDSAQQVVDAAKGGDLVGTFNTLAAMPATVVDALINGYNSPERGILTPGLISFEHPPSPDTPPWEGWWPDGLLTKLVKARLTIAKAIGWEDPATTGVLSRLFAPTSEPTALPSASSVPDATAATAVTLSADPASIEPKAKSAPATDVASAPADSATTEPSGSTPTKEEAVPLVRKSLIATPGKADALGATSKPAAKVASDVRDGISATVNKIGEGVKKAFAKPGKADKASTSDAGPSASDTK</sequence>
<evidence type="ECO:0000313" key="3">
    <source>
        <dbReference type="Proteomes" id="UP001558474"/>
    </source>
</evidence>
<gene>
    <name evidence="2" type="ORF">ABFW12_28235</name>
</gene>
<reference evidence="2 3" key="1">
    <citation type="submission" date="2024-04" db="EMBL/GenBank/DDBJ databases">
        <title>Genomic Markers of Mycobacteria.</title>
        <authorList>
            <person name="Soliman M.S."/>
            <person name="Elkholy A."/>
            <person name="Soliman N.S."/>
            <person name="Abbas A."/>
            <person name="Khayrat S."/>
            <person name="Shawky S."/>
        </authorList>
    </citation>
    <scope>NUCLEOTIDE SEQUENCE [LARGE SCALE GENOMIC DNA]</scope>
    <source>
        <strain evidence="2 3">Egy-CU-AM5</strain>
    </source>
</reference>
<dbReference type="Proteomes" id="UP001558474">
    <property type="component" value="Unassembled WGS sequence"/>
</dbReference>